<protein>
    <submittedName>
        <fullName evidence="1">Uncharacterized protein</fullName>
    </submittedName>
</protein>
<name>A0ABV6AYZ7_9DEIO</name>
<comment type="caution">
    <text evidence="1">The sequence shown here is derived from an EMBL/GenBank/DDBJ whole genome shotgun (WGS) entry which is preliminary data.</text>
</comment>
<gene>
    <name evidence="1" type="ORF">ACFFLM_05520</name>
</gene>
<proteinExistence type="predicted"/>
<dbReference type="RefSeq" id="WP_380006418.1">
    <property type="nucleotide sequence ID" value="NZ_JBHLYR010000015.1"/>
</dbReference>
<evidence type="ECO:0000313" key="2">
    <source>
        <dbReference type="Proteomes" id="UP001589733"/>
    </source>
</evidence>
<sequence length="43" mass="4900">MGQGPFLDQVLLTYREYDMAHELTEGELSDVNAWLLEQLDTSA</sequence>
<organism evidence="1 2">
    <name type="scientific">Deinococcus oregonensis</name>
    <dbReference type="NCBI Taxonomy" id="1805970"/>
    <lineage>
        <taxon>Bacteria</taxon>
        <taxon>Thermotogati</taxon>
        <taxon>Deinococcota</taxon>
        <taxon>Deinococci</taxon>
        <taxon>Deinococcales</taxon>
        <taxon>Deinococcaceae</taxon>
        <taxon>Deinococcus</taxon>
    </lineage>
</organism>
<keyword evidence="2" id="KW-1185">Reference proteome</keyword>
<dbReference type="EMBL" id="JBHLYR010000015">
    <property type="protein sequence ID" value="MFB9991431.1"/>
    <property type="molecule type" value="Genomic_DNA"/>
</dbReference>
<accession>A0ABV6AYZ7</accession>
<reference evidence="1 2" key="1">
    <citation type="submission" date="2024-09" db="EMBL/GenBank/DDBJ databases">
        <authorList>
            <person name="Sun Q."/>
            <person name="Mori K."/>
        </authorList>
    </citation>
    <scope>NUCLEOTIDE SEQUENCE [LARGE SCALE GENOMIC DNA]</scope>
    <source>
        <strain evidence="1 2">JCM 13503</strain>
    </source>
</reference>
<dbReference type="Proteomes" id="UP001589733">
    <property type="component" value="Unassembled WGS sequence"/>
</dbReference>
<evidence type="ECO:0000313" key="1">
    <source>
        <dbReference type="EMBL" id="MFB9991431.1"/>
    </source>
</evidence>